<dbReference type="Pfam" id="PF19586">
    <property type="entry name" value="DUF6093"/>
    <property type="match status" value="1"/>
</dbReference>
<accession>A0A853F2H3</accession>
<gene>
    <name evidence="1" type="ORF">HZZ10_17065</name>
</gene>
<dbReference type="AlphaFoldDB" id="A0A853F2H3"/>
<evidence type="ECO:0000313" key="2">
    <source>
        <dbReference type="Proteomes" id="UP000561011"/>
    </source>
</evidence>
<dbReference type="Proteomes" id="UP000561011">
    <property type="component" value="Unassembled WGS sequence"/>
</dbReference>
<keyword evidence="2" id="KW-1185">Reference proteome</keyword>
<proteinExistence type="predicted"/>
<evidence type="ECO:0000313" key="1">
    <source>
        <dbReference type="EMBL" id="NYS95228.1"/>
    </source>
</evidence>
<sequence length="134" mass="13765">MVDLGPLLNLGGGLAASAIRSFGTEVAFTRETKGETDPVTLETPTLVESLGSQKAILIKNGGGVGEVVGGIQVAVTDWRLILLPGAPDFDEGVHVTVTKCRDRALLGGRAKVLGGIREGAGVIYTVFARPGGKP</sequence>
<protein>
    <submittedName>
        <fullName evidence="1">Uncharacterized protein</fullName>
    </submittedName>
</protein>
<reference evidence="1 2" key="1">
    <citation type="submission" date="2020-07" db="EMBL/GenBank/DDBJ databases">
        <title>MOT database genomes.</title>
        <authorList>
            <person name="Joseph S."/>
            <person name="Aduse-Opoku J."/>
            <person name="Hashim A."/>
            <person name="Wade W."/>
            <person name="Curtis M."/>
        </authorList>
    </citation>
    <scope>NUCLEOTIDE SEQUENCE [LARGE SCALE GENOMIC DNA]</scope>
    <source>
        <strain evidence="1 2">DSM 100099</strain>
    </source>
</reference>
<organism evidence="1 2">
    <name type="scientific">Sanguibacter inulinus</name>
    <dbReference type="NCBI Taxonomy" id="60922"/>
    <lineage>
        <taxon>Bacteria</taxon>
        <taxon>Bacillati</taxon>
        <taxon>Actinomycetota</taxon>
        <taxon>Actinomycetes</taxon>
        <taxon>Micrococcales</taxon>
        <taxon>Sanguibacteraceae</taxon>
        <taxon>Sanguibacter</taxon>
    </lineage>
</organism>
<dbReference type="EMBL" id="JACBYE010000061">
    <property type="protein sequence ID" value="NYS95228.1"/>
    <property type="molecule type" value="Genomic_DNA"/>
</dbReference>
<name>A0A853F2H3_9MICO</name>
<dbReference type="RefSeq" id="WP_179914439.1">
    <property type="nucleotide sequence ID" value="NZ_JACBYE010000061.1"/>
</dbReference>
<comment type="caution">
    <text evidence="1">The sequence shown here is derived from an EMBL/GenBank/DDBJ whole genome shotgun (WGS) entry which is preliminary data.</text>
</comment>
<dbReference type="InterPro" id="IPR046075">
    <property type="entry name" value="DUF6093"/>
</dbReference>